<proteinExistence type="predicted"/>
<dbReference type="Pfam" id="PF07695">
    <property type="entry name" value="7TMR-DISM_7TM"/>
    <property type="match status" value="1"/>
</dbReference>
<feature type="transmembrane region" description="Helical" evidence="4">
    <location>
        <begin position="393"/>
        <end position="411"/>
    </location>
</feature>
<dbReference type="InterPro" id="IPR005467">
    <property type="entry name" value="His_kinase_dom"/>
</dbReference>
<evidence type="ECO:0000313" key="7">
    <source>
        <dbReference type="EMBL" id="MDN4577576.1"/>
    </source>
</evidence>
<keyword evidence="3" id="KW-0902">Two-component regulatory system</keyword>
<keyword evidence="4" id="KW-0812">Transmembrane</keyword>
<keyword evidence="8" id="KW-1185">Reference proteome</keyword>
<feature type="transmembrane region" description="Helical" evidence="4">
    <location>
        <begin position="332"/>
        <end position="347"/>
    </location>
</feature>
<dbReference type="Proteomes" id="UP001172788">
    <property type="component" value="Unassembled WGS sequence"/>
</dbReference>
<dbReference type="PANTHER" id="PTHR24421">
    <property type="entry name" value="NITRATE/NITRITE SENSOR PROTEIN NARX-RELATED"/>
    <property type="match status" value="1"/>
</dbReference>
<gene>
    <name evidence="6" type="ORF">DBA34_08430</name>
    <name evidence="7" type="ORF">DBB29_05530</name>
</gene>
<feature type="transmembrane region" description="Helical" evidence="4">
    <location>
        <begin position="359"/>
        <end position="381"/>
    </location>
</feature>
<keyword evidence="4" id="KW-1133">Transmembrane helix</keyword>
<dbReference type="Gene3D" id="3.30.565.10">
    <property type="entry name" value="Histidine kinase-like ATPase, C-terminal domain"/>
    <property type="match status" value="1"/>
</dbReference>
<evidence type="ECO:0000259" key="5">
    <source>
        <dbReference type="PROSITE" id="PS50109"/>
    </source>
</evidence>
<dbReference type="EMBL" id="QAIC01000034">
    <property type="protein sequence ID" value="MDN4573284.1"/>
    <property type="molecule type" value="Genomic_DNA"/>
</dbReference>
<dbReference type="InterPro" id="IPR050482">
    <property type="entry name" value="Sensor_HK_TwoCompSys"/>
</dbReference>
<dbReference type="PANTHER" id="PTHR24421:SF58">
    <property type="entry name" value="SIGNAL TRANSDUCTION HISTIDINE-PROTEIN KINASE_PHOSPHATASE UHPB"/>
    <property type="match status" value="1"/>
</dbReference>
<protein>
    <submittedName>
        <fullName evidence="6">Histidine kinase</fullName>
    </submittedName>
</protein>
<accession>A0AAW7MKJ7</accession>
<dbReference type="SUPFAM" id="SSF55874">
    <property type="entry name" value="ATPase domain of HSP90 chaperone/DNA topoisomerase II/histidine kinase"/>
    <property type="match status" value="1"/>
</dbReference>
<dbReference type="GO" id="GO:0016301">
    <property type="term" value="F:kinase activity"/>
    <property type="evidence" value="ECO:0007669"/>
    <property type="project" value="UniProtKB-KW"/>
</dbReference>
<feature type="transmembrane region" description="Helical" evidence="4">
    <location>
        <begin position="269"/>
        <end position="288"/>
    </location>
</feature>
<feature type="domain" description="Histidine kinase" evidence="5">
    <location>
        <begin position="485"/>
        <end position="683"/>
    </location>
</feature>
<keyword evidence="2 6" id="KW-0418">Kinase</keyword>
<dbReference type="SMART" id="SM00387">
    <property type="entry name" value="HATPase_c"/>
    <property type="match status" value="1"/>
</dbReference>
<dbReference type="Gene3D" id="2.60.120.260">
    <property type="entry name" value="Galactose-binding domain-like"/>
    <property type="match status" value="1"/>
</dbReference>
<organism evidence="6 9">
    <name type="scientific">Pandoraea cepalis</name>
    <dbReference type="NCBI Taxonomy" id="2508294"/>
    <lineage>
        <taxon>Bacteria</taxon>
        <taxon>Pseudomonadati</taxon>
        <taxon>Pseudomonadota</taxon>
        <taxon>Betaproteobacteria</taxon>
        <taxon>Burkholderiales</taxon>
        <taxon>Burkholderiaceae</taxon>
        <taxon>Pandoraea</taxon>
    </lineage>
</organism>
<name>A0AAW7MKJ7_9BURK</name>
<dbReference type="SUPFAM" id="SSF49785">
    <property type="entry name" value="Galactose-binding domain-like"/>
    <property type="match status" value="1"/>
</dbReference>
<evidence type="ECO:0000256" key="1">
    <source>
        <dbReference type="ARBA" id="ARBA00022679"/>
    </source>
</evidence>
<dbReference type="Proteomes" id="UP001172791">
    <property type="component" value="Unassembled WGS sequence"/>
</dbReference>
<feature type="transmembrane region" description="Helical" evidence="4">
    <location>
        <begin position="300"/>
        <end position="320"/>
    </location>
</feature>
<dbReference type="PROSITE" id="PS50109">
    <property type="entry name" value="HIS_KIN"/>
    <property type="match status" value="1"/>
</dbReference>
<reference evidence="6" key="1">
    <citation type="submission" date="2018-04" db="EMBL/GenBank/DDBJ databases">
        <authorList>
            <person name="Jy Z."/>
        </authorList>
    </citation>
    <scope>NUCLEOTIDE SEQUENCE</scope>
    <source>
        <strain evidence="7">AS13</strain>
        <strain evidence="6">LA18</strain>
    </source>
</reference>
<dbReference type="InterPro" id="IPR003594">
    <property type="entry name" value="HATPase_dom"/>
</dbReference>
<dbReference type="InterPro" id="IPR036890">
    <property type="entry name" value="HATPase_C_sf"/>
</dbReference>
<dbReference type="InterPro" id="IPR008979">
    <property type="entry name" value="Galactose-bd-like_sf"/>
</dbReference>
<evidence type="ECO:0000313" key="8">
    <source>
        <dbReference type="Proteomes" id="UP001172788"/>
    </source>
</evidence>
<sequence>MPHQEHLQEARRQLAHTGRVRSTYLRLVALTRRIGAMHSARGRSLSLRSLIVFVCLFCLVPGIVDAQGQTRPPENTAPTFDRIEAVRATSDDVATMNPDAANWTTVHAPDVGWTDVTLPDVWTRRWPGYNGVVWYRLTWREPEHPQPRGVLLEYLNMAGAVYLNDVLISRDNSLVEPLTRAWNTPRYQILDTPALRPGVNTILVRVSGLAAYSPGLGPVVLGSPDVVHARYEREQWIRRDLQLFSLAITLTLGILVSMLWLYRRDESAYGWFSMMSLTWWLYAVNQVVTRPWPFATNDAWEIFVSIAFLAYCGSFTMYVLRFCGRRMPRLEALLWTTFGAGALWLIVMPHDRIETSRAIWAIVPGVTYLASCVLLFVLTWLERRLEQRIVSMCALTFVVAGTHDFLVYFGVLTSNVYYTTQTSQVLMIGMAIVLARRFAENARRIAQFNDELRVGIDNARDELAHTLNRQHELEVVNARLAERLNLAHDLHDGLGGALVSSIAAIEHAPHTLPPARFLALLKEMRDELRFVIDTAATHQQGELALAEQIAPLRHRISVLFETQNIECIWRLDGISTCVLSAAQSLELLRILQETLTNVLKHAQATRIIVEVRHDGNRVTLRVEDNGVGFDLQGMRINTHAPQDRHFHGTGLNSMHRRAQRLGGSLSLLRENSATVVMVQFDLS</sequence>
<dbReference type="GO" id="GO:0000160">
    <property type="term" value="P:phosphorelay signal transduction system"/>
    <property type="evidence" value="ECO:0007669"/>
    <property type="project" value="UniProtKB-KW"/>
</dbReference>
<evidence type="ECO:0000256" key="3">
    <source>
        <dbReference type="ARBA" id="ARBA00023012"/>
    </source>
</evidence>
<dbReference type="CDD" id="cd16917">
    <property type="entry name" value="HATPase_UhpB-NarQ-NarX-like"/>
    <property type="match status" value="1"/>
</dbReference>
<dbReference type="Pfam" id="PF02518">
    <property type="entry name" value="HATPase_c"/>
    <property type="match status" value="1"/>
</dbReference>
<feature type="transmembrane region" description="Helical" evidence="4">
    <location>
        <begin position="417"/>
        <end position="435"/>
    </location>
</feature>
<evidence type="ECO:0000256" key="2">
    <source>
        <dbReference type="ARBA" id="ARBA00022777"/>
    </source>
</evidence>
<feature type="transmembrane region" description="Helical" evidence="4">
    <location>
        <begin position="243"/>
        <end position="262"/>
    </location>
</feature>
<evidence type="ECO:0000313" key="6">
    <source>
        <dbReference type="EMBL" id="MDN4573284.1"/>
    </source>
</evidence>
<evidence type="ECO:0000256" key="4">
    <source>
        <dbReference type="SAM" id="Phobius"/>
    </source>
</evidence>
<keyword evidence="1" id="KW-0808">Transferase</keyword>
<dbReference type="EMBL" id="QAID01000032">
    <property type="protein sequence ID" value="MDN4577576.1"/>
    <property type="molecule type" value="Genomic_DNA"/>
</dbReference>
<evidence type="ECO:0000313" key="9">
    <source>
        <dbReference type="Proteomes" id="UP001172791"/>
    </source>
</evidence>
<keyword evidence="4" id="KW-0472">Membrane</keyword>
<dbReference type="Gene3D" id="1.20.5.1930">
    <property type="match status" value="1"/>
</dbReference>
<comment type="caution">
    <text evidence="6">The sequence shown here is derived from an EMBL/GenBank/DDBJ whole genome shotgun (WGS) entry which is preliminary data.</text>
</comment>
<dbReference type="InterPro" id="IPR011623">
    <property type="entry name" value="7TMR_DISM_rcpt_extracell_dom1"/>
</dbReference>
<dbReference type="AlphaFoldDB" id="A0AAW7MKJ7"/>